<keyword evidence="1" id="KW-0732">Signal</keyword>
<comment type="caution">
    <text evidence="2">The sequence shown here is derived from an EMBL/GenBank/DDBJ whole genome shotgun (WGS) entry which is preliminary data.</text>
</comment>
<gene>
    <name evidence="2" type="ORF">D7V88_01740</name>
</gene>
<organism evidence="2 3">
    <name type="scientific">Corallococcus terminator</name>
    <dbReference type="NCBI Taxonomy" id="2316733"/>
    <lineage>
        <taxon>Bacteria</taxon>
        <taxon>Pseudomonadati</taxon>
        <taxon>Myxococcota</taxon>
        <taxon>Myxococcia</taxon>
        <taxon>Myxococcales</taxon>
        <taxon>Cystobacterineae</taxon>
        <taxon>Myxococcaceae</taxon>
        <taxon>Corallococcus</taxon>
    </lineage>
</organism>
<proteinExistence type="predicted"/>
<sequence length="544" mass="57836">MFMPLLVIALFGATPARAADESPIPEGCVEKSYCDGVKCYAPEDPKSQLACACGLLNPVCGVGRCSEGSYCEGTACGGDAAFCHPASAPVSQVMCGGASMGDSCDLPPTGCGQGSCSSDGAYCDACGCQPLDSAPSQALCECKLADPKAGVGTCVDGAYCDDLTSDKGHCYPADADVSQAMCNGATLKACKAPAPSSDPGTCKDGSYCVDGQCHEVDSAMSKTHCAVSSVPQDTSDKTRGLAAMSFGPYDVGVIPKKNGCPAGSEFIQIYMDDEDSNNANYNWGWIGATQQSSGGTRFGFCRVDGTKFRPLHHGWNTDLRKETYAVLKLGSVCPLGSMEFIRYFDNEDRNNANWRSGNLWPNVSNSNSNTTLRFCMFMPSTNYYMPGFPSLGMEYGVFAASNHASAYWLAAGFVHTDDEDRNNANWFSYNNNGNPALLIHAMIWGGANTDMRIAKVANGPAPCTKKVPYWSGGLITPWFDGANCFIKNVPPYGNPFTWANNYYVSAGWNNSCIEGGFDGANCYIMSAPSGTTAFKWGNGFYYAE</sequence>
<reference evidence="3" key="1">
    <citation type="submission" date="2018-09" db="EMBL/GenBank/DDBJ databases">
        <authorList>
            <person name="Livingstone P.G."/>
            <person name="Whitworth D.E."/>
        </authorList>
    </citation>
    <scope>NUCLEOTIDE SEQUENCE [LARGE SCALE GENOMIC DNA]</scope>
    <source>
        <strain evidence="3">CA054A</strain>
    </source>
</reference>
<dbReference type="Proteomes" id="UP000268094">
    <property type="component" value="Unassembled WGS sequence"/>
</dbReference>
<keyword evidence="3" id="KW-1185">Reference proteome</keyword>
<accession>A0A3A8JCV9</accession>
<evidence type="ECO:0000313" key="3">
    <source>
        <dbReference type="Proteomes" id="UP000268094"/>
    </source>
</evidence>
<feature type="chain" id="PRO_5017469791" evidence="1">
    <location>
        <begin position="19"/>
        <end position="544"/>
    </location>
</feature>
<dbReference type="EMBL" id="RAVZ01000005">
    <property type="protein sequence ID" value="RKG93687.1"/>
    <property type="molecule type" value="Genomic_DNA"/>
</dbReference>
<evidence type="ECO:0000313" key="2">
    <source>
        <dbReference type="EMBL" id="RKG93687.1"/>
    </source>
</evidence>
<protein>
    <submittedName>
        <fullName evidence="2">Uncharacterized protein</fullName>
    </submittedName>
</protein>
<dbReference type="AlphaFoldDB" id="A0A3A8JCV9"/>
<evidence type="ECO:0000256" key="1">
    <source>
        <dbReference type="SAM" id="SignalP"/>
    </source>
</evidence>
<name>A0A3A8JCV9_9BACT</name>
<feature type="signal peptide" evidence="1">
    <location>
        <begin position="1"/>
        <end position="18"/>
    </location>
</feature>